<dbReference type="GO" id="GO:0046872">
    <property type="term" value="F:metal ion binding"/>
    <property type="evidence" value="ECO:0007669"/>
    <property type="project" value="UniProtKB-KW"/>
</dbReference>
<evidence type="ECO:0000256" key="13">
    <source>
        <dbReference type="ARBA" id="ARBA00023242"/>
    </source>
</evidence>
<dbReference type="Pfam" id="PF13558">
    <property type="entry name" value="SbcC_Walker_B"/>
    <property type="match status" value="1"/>
</dbReference>
<evidence type="ECO:0000256" key="8">
    <source>
        <dbReference type="ARBA" id="ARBA00022763"/>
    </source>
</evidence>
<comment type="catalytic activity">
    <reaction evidence="14">
        <text>ATP + H2O = ADP + phosphate + H(+)</text>
        <dbReference type="Rhea" id="RHEA:13065"/>
        <dbReference type="ChEBI" id="CHEBI:15377"/>
        <dbReference type="ChEBI" id="CHEBI:15378"/>
        <dbReference type="ChEBI" id="CHEBI:30616"/>
        <dbReference type="ChEBI" id="CHEBI:43474"/>
        <dbReference type="ChEBI" id="CHEBI:456216"/>
    </reaction>
</comment>
<keyword evidence="13" id="KW-0539">Nucleus</keyword>
<dbReference type="FunFam" id="3.40.50.300:FF:000947">
    <property type="entry name" value="DNA repair protein RAD50"/>
    <property type="match status" value="1"/>
</dbReference>
<evidence type="ECO:0000256" key="5">
    <source>
        <dbReference type="ARBA" id="ARBA00017893"/>
    </source>
</evidence>
<dbReference type="FunFam" id="3.40.50.300:FF:001195">
    <property type="entry name" value="DNA repair protein rad50"/>
    <property type="match status" value="1"/>
</dbReference>
<sequence>MKSFGGKRVSKIDKLSILGIRSFSPKTCEVIEFLTPLTLIVGFNGSGKTTIIECLKYATTGEMPEGAKVGGAWIHDPKLTGERETLGQVRLSFRNGKGERMILNRNVQLTVTRTSRSFKALETTLVRRKANGERDSVSSRVAQINDLVPDLLGVSKAVLENVIFCHQENSLWPMSPPNDLKKKFDDIFEAVKYTQAVDNIKKLRKEYADNLKTLKVIELNAKEYKDKGAKVEKETHDLSDQLDELREQIDALTTEKKEIEKHLKECYANRERLSTLDGDLRGKRIQLETKQENIDKLERNIKIMSEPDSELQQMVDDFEARVESLQSQANEHKKQYTELQQQMQKTRNSLSSKERELGSLTAQKDNYERQLEVREKLIKEIARSHGIRGFDLDVNDERVIAFKEKMNGLKRDQTRALESARRKTNEELQQAQAVLNGINEKKTGFVQRKENARATITSNDKKIGNLQFDYDRIEVDEGAKAAIESSISDSESRLRNSKASFESAGWDEKIQQLNADLSTLDEKKEKLDAELAEGAKRAGEVARLEYLHKEVRDGETSLKSMINTHGDKIKGLLNLDWSIPHLENDFQKTLQTKSNLVTEAERQRDGVSNELAQVNYKLSDCRKELKKKNQQAGKLKDTITDTLGTDISEFSNRLTEVEQESDAVMSNTSAYEGMIEYFEKSIETAEQHSTCRLCTRAFDGKKTEQVQKFIARLQKNIKNYQEQTANQDADDVQRELKALRALAPSHDTWKRLSETEIPAAEQEEKRLQSHKDQLDADVERYDAVVAERQSERTDVESLASTIRSMVKYHTDVAAHQRQIKELEAKQVNPGQFRTLDQINEDIKSIAEKSRAGKTSLNKVTADRDRARTAINALELEIRDLRSRLESTDYKLKGKTALQRQIGDLKASNTEQREALTSADQNIQALGPELGQAQASYDEVARRGSEKDAELREKVAGLDRSLNRIQVAEQEINAYIDRDGPTQLHRAQYSIDSMKSEITSIEQQVTQITKDVKNIENQLRNNEDTKRSIADNLDYRRDQREIEKVSAEIDELESHNVEGEKGRWESEARHWENERLKNNANQSRIVGQMQEKDDRLKKNYADWETDYKDAPQKYKEAHIRVETTKAAVEDLGRYGGALENAVMKYHTIKMEEVNRIIGELWNRTYQGTDVDTIVIKSENESLKGGKSYKYRVCMVKQDAEMDMRGRCSAGQKVLASIIIRLALAECFGVNCGLIALDEPTTNLDRDNIQALARALSEIIRVRRQQSNFQLIVITHDEEFLRYMQCSDYADEYYRVSRDANQDTEITRQSIGYVS</sequence>
<evidence type="ECO:0000256" key="2">
    <source>
        <dbReference type="ARBA" id="ARBA00004123"/>
    </source>
</evidence>
<dbReference type="GO" id="GO:0006302">
    <property type="term" value="P:double-strand break repair"/>
    <property type="evidence" value="ECO:0007669"/>
    <property type="project" value="InterPro"/>
</dbReference>
<comment type="similarity">
    <text evidence="4">Belongs to the SMC family. RAD50 subfamily.</text>
</comment>
<evidence type="ECO:0000256" key="9">
    <source>
        <dbReference type="ARBA" id="ARBA00022801"/>
    </source>
</evidence>
<evidence type="ECO:0000256" key="4">
    <source>
        <dbReference type="ARBA" id="ARBA00009439"/>
    </source>
</evidence>
<feature type="coiled-coil region" evidence="15">
    <location>
        <begin position="414"/>
        <end position="441"/>
    </location>
</feature>
<feature type="coiled-coil region" evidence="15">
    <location>
        <begin position="611"/>
        <end position="638"/>
    </location>
</feature>
<dbReference type="InterPro" id="IPR004584">
    <property type="entry name" value="Rad50_eukaryotes"/>
</dbReference>
<feature type="domain" description="Rad50/SbcC-type AAA" evidence="16">
    <location>
        <begin position="14"/>
        <end position="248"/>
    </location>
</feature>
<dbReference type="Gene3D" id="3.40.50.300">
    <property type="entry name" value="P-loop containing nucleotide triphosphate hydrolases"/>
    <property type="match status" value="2"/>
</dbReference>
<evidence type="ECO:0000256" key="3">
    <source>
        <dbReference type="ARBA" id="ARBA00004286"/>
    </source>
</evidence>
<gene>
    <name evidence="17" type="ORF">B9Z65_3059</name>
</gene>
<dbReference type="GO" id="GO:0000722">
    <property type="term" value="P:telomere maintenance via recombination"/>
    <property type="evidence" value="ECO:0007669"/>
    <property type="project" value="TreeGrafter"/>
</dbReference>
<evidence type="ECO:0000256" key="10">
    <source>
        <dbReference type="ARBA" id="ARBA00022833"/>
    </source>
</evidence>
<proteinExistence type="inferred from homology"/>
<evidence type="ECO:0000313" key="17">
    <source>
        <dbReference type="EMBL" id="PSK51792.1"/>
    </source>
</evidence>
<evidence type="ECO:0000256" key="15">
    <source>
        <dbReference type="SAM" id="Coils"/>
    </source>
</evidence>
<feature type="coiled-coil region" evidence="15">
    <location>
        <begin position="214"/>
        <end position="384"/>
    </location>
</feature>
<dbReference type="Pfam" id="PF13476">
    <property type="entry name" value="AAA_23"/>
    <property type="match status" value="1"/>
</dbReference>
<feature type="coiled-coil region" evidence="15">
    <location>
        <begin position="856"/>
        <end position="890"/>
    </location>
</feature>
<feature type="coiled-coil region" evidence="15">
    <location>
        <begin position="510"/>
        <end position="537"/>
    </location>
</feature>
<accession>A0A2P7ZU90</accession>
<keyword evidence="6" id="KW-0158">Chromosome</keyword>
<dbReference type="GO" id="GO:0051880">
    <property type="term" value="F:G-quadruplex DNA binding"/>
    <property type="evidence" value="ECO:0007669"/>
    <property type="project" value="TreeGrafter"/>
</dbReference>
<evidence type="ECO:0000259" key="16">
    <source>
        <dbReference type="Pfam" id="PF13476"/>
    </source>
</evidence>
<dbReference type="OrthoDB" id="18797at2759"/>
<dbReference type="Gene3D" id="1.10.287.1490">
    <property type="match status" value="1"/>
</dbReference>
<dbReference type="GO" id="GO:0007004">
    <property type="term" value="P:telomere maintenance via telomerase"/>
    <property type="evidence" value="ECO:0007669"/>
    <property type="project" value="TreeGrafter"/>
</dbReference>
<dbReference type="PANTHER" id="PTHR18867:SF12">
    <property type="entry name" value="DNA REPAIR PROTEIN RAD50"/>
    <property type="match status" value="1"/>
</dbReference>
<keyword evidence="8" id="KW-0227">DNA damage</keyword>
<keyword evidence="11 15" id="KW-0175">Coiled coil</keyword>
<reference evidence="17 18" key="1">
    <citation type="submission" date="2017-05" db="EMBL/GenBank/DDBJ databases">
        <title>Draft genome sequence of Elsinoe australis.</title>
        <authorList>
            <person name="Cheng Q."/>
        </authorList>
    </citation>
    <scope>NUCLEOTIDE SEQUENCE [LARGE SCALE GENOMIC DNA]</scope>
    <source>
        <strain evidence="17 18">NL1</strain>
    </source>
</reference>
<dbReference type="GO" id="GO:0043047">
    <property type="term" value="F:single-stranded telomeric DNA binding"/>
    <property type="evidence" value="ECO:0007669"/>
    <property type="project" value="TreeGrafter"/>
</dbReference>
<feature type="coiled-coil region" evidence="15">
    <location>
        <begin position="703"/>
        <end position="780"/>
    </location>
</feature>
<dbReference type="InterPro" id="IPR027417">
    <property type="entry name" value="P-loop_NTPase"/>
</dbReference>
<dbReference type="PANTHER" id="PTHR18867">
    <property type="entry name" value="RAD50"/>
    <property type="match status" value="1"/>
</dbReference>
<protein>
    <recommendedName>
        <fullName evidence="5">DNA repair protein RAD50</fullName>
    </recommendedName>
</protein>
<keyword evidence="9" id="KW-0378">Hydrolase</keyword>
<dbReference type="GO" id="GO:0070192">
    <property type="term" value="P:chromosome organization involved in meiotic cell cycle"/>
    <property type="evidence" value="ECO:0007669"/>
    <property type="project" value="TreeGrafter"/>
</dbReference>
<keyword evidence="18" id="KW-1185">Reference proteome</keyword>
<keyword evidence="7" id="KW-0479">Metal-binding</keyword>
<organism evidence="17 18">
    <name type="scientific">Elsinoe australis</name>
    <dbReference type="NCBI Taxonomy" id="40998"/>
    <lineage>
        <taxon>Eukaryota</taxon>
        <taxon>Fungi</taxon>
        <taxon>Dikarya</taxon>
        <taxon>Ascomycota</taxon>
        <taxon>Pezizomycotina</taxon>
        <taxon>Dothideomycetes</taxon>
        <taxon>Dothideomycetidae</taxon>
        <taxon>Myriangiales</taxon>
        <taxon>Elsinoaceae</taxon>
        <taxon>Elsinoe</taxon>
    </lineage>
</organism>
<dbReference type="InterPro" id="IPR038729">
    <property type="entry name" value="Rad50/SbcC_AAA"/>
</dbReference>
<keyword evidence="12" id="KW-0234">DNA repair</keyword>
<dbReference type="GO" id="GO:0016887">
    <property type="term" value="F:ATP hydrolysis activity"/>
    <property type="evidence" value="ECO:0007669"/>
    <property type="project" value="InterPro"/>
</dbReference>
<evidence type="ECO:0000256" key="6">
    <source>
        <dbReference type="ARBA" id="ARBA00022454"/>
    </source>
</evidence>
<dbReference type="GO" id="GO:0030870">
    <property type="term" value="C:Mre11 complex"/>
    <property type="evidence" value="ECO:0007669"/>
    <property type="project" value="InterPro"/>
</dbReference>
<evidence type="ECO:0000313" key="18">
    <source>
        <dbReference type="Proteomes" id="UP000243723"/>
    </source>
</evidence>
<feature type="coiled-coil region" evidence="15">
    <location>
        <begin position="957"/>
        <end position="1054"/>
    </location>
</feature>
<comment type="subcellular location">
    <subcellularLocation>
        <location evidence="3">Chromosome</location>
    </subcellularLocation>
    <subcellularLocation>
        <location evidence="2">Nucleus</location>
    </subcellularLocation>
</comment>
<keyword evidence="10" id="KW-0862">Zinc</keyword>
<evidence type="ECO:0000256" key="7">
    <source>
        <dbReference type="ARBA" id="ARBA00022723"/>
    </source>
</evidence>
<comment type="cofactor">
    <cofactor evidence="1">
        <name>Zn(2+)</name>
        <dbReference type="ChEBI" id="CHEBI:29105"/>
    </cofactor>
</comment>
<dbReference type="GO" id="GO:0003691">
    <property type="term" value="F:double-stranded telomeric DNA binding"/>
    <property type="evidence" value="ECO:0007669"/>
    <property type="project" value="TreeGrafter"/>
</dbReference>
<evidence type="ECO:0000256" key="12">
    <source>
        <dbReference type="ARBA" id="ARBA00023204"/>
    </source>
</evidence>
<dbReference type="GO" id="GO:0000794">
    <property type="term" value="C:condensed nuclear chromosome"/>
    <property type="evidence" value="ECO:0007669"/>
    <property type="project" value="TreeGrafter"/>
</dbReference>
<evidence type="ECO:0000256" key="1">
    <source>
        <dbReference type="ARBA" id="ARBA00001947"/>
    </source>
</evidence>
<dbReference type="Proteomes" id="UP000243723">
    <property type="component" value="Unassembled WGS sequence"/>
</dbReference>
<comment type="caution">
    <text evidence="17">The sequence shown here is derived from an EMBL/GenBank/DDBJ whole genome shotgun (WGS) entry which is preliminary data.</text>
</comment>
<evidence type="ECO:0000256" key="14">
    <source>
        <dbReference type="ARBA" id="ARBA00049360"/>
    </source>
</evidence>
<dbReference type="SUPFAM" id="SSF52540">
    <property type="entry name" value="P-loop containing nucleoside triphosphate hydrolases"/>
    <property type="match status" value="2"/>
</dbReference>
<dbReference type="EMBL" id="NHZQ01000121">
    <property type="protein sequence ID" value="PSK51792.1"/>
    <property type="molecule type" value="Genomic_DNA"/>
</dbReference>
<dbReference type="STRING" id="40998.A0A2P7ZU90"/>
<evidence type="ECO:0000256" key="11">
    <source>
        <dbReference type="ARBA" id="ARBA00023054"/>
    </source>
</evidence>
<name>A0A2P7ZU90_9PEZI</name>
<dbReference type="NCBIfam" id="TIGR00606">
    <property type="entry name" value="rad50"/>
    <property type="match status" value="1"/>
</dbReference>